<comment type="caution">
    <text evidence="1">The sequence shown here is derived from an EMBL/GenBank/DDBJ whole genome shotgun (WGS) entry which is preliminary data.</text>
</comment>
<proteinExistence type="predicted"/>
<dbReference type="Proteomes" id="UP000249725">
    <property type="component" value="Unassembled WGS sequence"/>
</dbReference>
<dbReference type="AlphaFoldDB" id="A0A328ADI7"/>
<dbReference type="EMBL" id="QFYR01000004">
    <property type="protein sequence ID" value="RAK51474.1"/>
    <property type="molecule type" value="Genomic_DNA"/>
</dbReference>
<sequence>MLPLNGADRLEAFVATCLLINGMCRGTLWDMSGRCPAGKSYLEFGAVAFMRQLEKSALSAS</sequence>
<accession>A0A328ADI7</accession>
<protein>
    <submittedName>
        <fullName evidence="1">Uncharacterized protein</fullName>
    </submittedName>
</protein>
<organism evidence="1 2">
    <name type="scientific">Phenylobacterium deserti</name>
    <dbReference type="NCBI Taxonomy" id="1914756"/>
    <lineage>
        <taxon>Bacteria</taxon>
        <taxon>Pseudomonadati</taxon>
        <taxon>Pseudomonadota</taxon>
        <taxon>Alphaproteobacteria</taxon>
        <taxon>Caulobacterales</taxon>
        <taxon>Caulobacteraceae</taxon>
        <taxon>Phenylobacterium</taxon>
    </lineage>
</organism>
<name>A0A328ADI7_9CAUL</name>
<evidence type="ECO:0000313" key="2">
    <source>
        <dbReference type="Proteomes" id="UP000249725"/>
    </source>
</evidence>
<evidence type="ECO:0000313" key="1">
    <source>
        <dbReference type="EMBL" id="RAK51474.1"/>
    </source>
</evidence>
<keyword evidence="2" id="KW-1185">Reference proteome</keyword>
<gene>
    <name evidence="1" type="ORF">DJ018_16195</name>
</gene>
<reference evidence="2" key="1">
    <citation type="submission" date="2018-05" db="EMBL/GenBank/DDBJ databases">
        <authorList>
            <person name="Li X."/>
        </authorList>
    </citation>
    <scope>NUCLEOTIDE SEQUENCE [LARGE SCALE GENOMIC DNA]</scope>
    <source>
        <strain evidence="2">YIM 73061</strain>
    </source>
</reference>